<reference evidence="2" key="1">
    <citation type="journal article" date="2019" name="Int. J. Syst. Evol. Microbiol.">
        <title>The Global Catalogue of Microorganisms (GCM) 10K type strain sequencing project: providing services to taxonomists for standard genome sequencing and annotation.</title>
        <authorList>
            <consortium name="The Broad Institute Genomics Platform"/>
            <consortium name="The Broad Institute Genome Sequencing Center for Infectious Disease"/>
            <person name="Wu L."/>
            <person name="Ma J."/>
        </authorList>
    </citation>
    <scope>NUCLEOTIDE SEQUENCE [LARGE SCALE GENOMIC DNA]</scope>
    <source>
        <strain evidence="2">NBRC 102520</strain>
    </source>
</reference>
<gene>
    <name evidence="1" type="ORF">GCM10007857_90190</name>
</gene>
<protein>
    <submittedName>
        <fullName evidence="1">Uncharacterized protein</fullName>
    </submittedName>
</protein>
<comment type="caution">
    <text evidence="1">The sequence shown here is derived from an EMBL/GenBank/DDBJ whole genome shotgun (WGS) entry which is preliminary data.</text>
</comment>
<dbReference type="Proteomes" id="UP001156905">
    <property type="component" value="Unassembled WGS sequence"/>
</dbReference>
<name>A0ABQ6BF19_9BRAD</name>
<accession>A0ABQ6BF19</accession>
<keyword evidence="2" id="KW-1185">Reference proteome</keyword>
<evidence type="ECO:0000313" key="2">
    <source>
        <dbReference type="Proteomes" id="UP001156905"/>
    </source>
</evidence>
<organism evidence="1 2">
    <name type="scientific">Bradyrhizobium iriomotense</name>
    <dbReference type="NCBI Taxonomy" id="441950"/>
    <lineage>
        <taxon>Bacteria</taxon>
        <taxon>Pseudomonadati</taxon>
        <taxon>Pseudomonadota</taxon>
        <taxon>Alphaproteobacteria</taxon>
        <taxon>Hyphomicrobiales</taxon>
        <taxon>Nitrobacteraceae</taxon>
        <taxon>Bradyrhizobium</taxon>
    </lineage>
</organism>
<evidence type="ECO:0000313" key="1">
    <source>
        <dbReference type="EMBL" id="GLR92295.1"/>
    </source>
</evidence>
<proteinExistence type="predicted"/>
<dbReference type="EMBL" id="BSOW01000081">
    <property type="protein sequence ID" value="GLR92295.1"/>
    <property type="molecule type" value="Genomic_DNA"/>
</dbReference>
<sequence>MFVNKTMKEYCEQADIVFTGCRPYRKNDQAFVKQKNGAVVRRMVGYGAALSLGPFVRELLPAIVQYTSPESPPLLERNGGVK</sequence>